<dbReference type="SMART" id="SM00589">
    <property type="entry name" value="PRY"/>
    <property type="match status" value="1"/>
</dbReference>
<dbReference type="PROSITE" id="PS50188">
    <property type="entry name" value="B302_SPRY"/>
    <property type="match status" value="1"/>
</dbReference>
<reference evidence="2 3" key="1">
    <citation type="submission" date="2019-09" db="EMBL/GenBank/DDBJ databases">
        <title>Bird 10,000 Genomes (B10K) Project - Family phase.</title>
        <authorList>
            <person name="Zhang G."/>
        </authorList>
    </citation>
    <scope>NUCLEOTIDE SEQUENCE [LARGE SCALE GENOMIC DNA]</scope>
    <source>
        <strain evidence="2">B10K-DU-005-73</strain>
        <tissue evidence="2">Liver</tissue>
    </source>
</reference>
<comment type="caution">
    <text evidence="2">The sequence shown here is derived from an EMBL/GenBank/DDBJ whole genome shotgun (WGS) entry which is preliminary data.</text>
</comment>
<dbReference type="Proteomes" id="UP000541811">
    <property type="component" value="Unassembled WGS sequence"/>
</dbReference>
<proteinExistence type="predicted"/>
<dbReference type="Gene3D" id="2.60.120.920">
    <property type="match status" value="1"/>
</dbReference>
<dbReference type="Pfam" id="PF13765">
    <property type="entry name" value="PRY"/>
    <property type="match status" value="1"/>
</dbReference>
<dbReference type="InterPro" id="IPR043136">
    <property type="entry name" value="B30.2/SPRY_sf"/>
</dbReference>
<dbReference type="PANTHER" id="PTHR24103">
    <property type="entry name" value="E3 UBIQUITIN-PROTEIN LIGASE TRIM"/>
    <property type="match status" value="1"/>
</dbReference>
<feature type="non-terminal residue" evidence="2">
    <location>
        <position position="1"/>
    </location>
</feature>
<dbReference type="InterPro" id="IPR001870">
    <property type="entry name" value="B30.2/SPRY"/>
</dbReference>
<accession>A0A7L0I4I5</accession>
<organism evidence="2 3">
    <name type="scientific">Arenaria interpres</name>
    <name type="common">Ruddy turnstone</name>
    <name type="synonym">Tringa interpres</name>
    <dbReference type="NCBI Taxonomy" id="54971"/>
    <lineage>
        <taxon>Eukaryota</taxon>
        <taxon>Metazoa</taxon>
        <taxon>Chordata</taxon>
        <taxon>Craniata</taxon>
        <taxon>Vertebrata</taxon>
        <taxon>Euteleostomi</taxon>
        <taxon>Archelosauria</taxon>
        <taxon>Archosauria</taxon>
        <taxon>Dinosauria</taxon>
        <taxon>Saurischia</taxon>
        <taxon>Theropoda</taxon>
        <taxon>Coelurosauria</taxon>
        <taxon>Aves</taxon>
        <taxon>Neognathae</taxon>
        <taxon>Neoaves</taxon>
        <taxon>Charadriiformes</taxon>
        <taxon>Scolopacidae</taxon>
        <taxon>Arenaria</taxon>
    </lineage>
</organism>
<dbReference type="PRINTS" id="PR01407">
    <property type="entry name" value="BUTYPHLNCDUF"/>
</dbReference>
<dbReference type="InterPro" id="IPR006574">
    <property type="entry name" value="PRY"/>
</dbReference>
<dbReference type="FunFam" id="2.60.120.920:FF:000004">
    <property type="entry name" value="Butyrophilin subfamily 1 member A1"/>
    <property type="match status" value="1"/>
</dbReference>
<feature type="non-terminal residue" evidence="2">
    <location>
        <position position="150"/>
    </location>
</feature>
<dbReference type="Pfam" id="PF00622">
    <property type="entry name" value="SPRY"/>
    <property type="match status" value="1"/>
</dbReference>
<sequence length="150" mass="17120">VTLDPNTAYPQLLLSEDLRSVKNGTIWRIMPDTPERFTFWRCVLGQERFREGRHCWEVEVKGEVGGDSWWGVGVARESVERKKLLVLSPEEGIWAVRRWEGQFEALTSTRTVLSLSPLPRRIWVCLDCTQGLVTFLNADTGGKIFAFPPA</sequence>
<feature type="domain" description="B30.2/SPRY" evidence="1">
    <location>
        <begin position="1"/>
        <end position="150"/>
    </location>
</feature>
<evidence type="ECO:0000313" key="2">
    <source>
        <dbReference type="EMBL" id="NXK27366.1"/>
    </source>
</evidence>
<dbReference type="InterPro" id="IPR013320">
    <property type="entry name" value="ConA-like_dom_sf"/>
</dbReference>
<dbReference type="InterPro" id="IPR003879">
    <property type="entry name" value="Butyrophylin_SPRY"/>
</dbReference>
<gene>
    <name evidence="2" type="primary">Btn1a1_3</name>
    <name evidence="2" type="ORF">AREINT_R03892</name>
</gene>
<name>A0A7L0I4I5_AREIN</name>
<keyword evidence="3" id="KW-1185">Reference proteome</keyword>
<dbReference type="InterPro" id="IPR050143">
    <property type="entry name" value="TRIM/RBCC"/>
</dbReference>
<evidence type="ECO:0000313" key="3">
    <source>
        <dbReference type="Proteomes" id="UP000541811"/>
    </source>
</evidence>
<dbReference type="AlphaFoldDB" id="A0A7L0I4I5"/>
<protein>
    <submittedName>
        <fullName evidence="2">BT1A1 protein</fullName>
    </submittedName>
</protein>
<dbReference type="SUPFAM" id="SSF49899">
    <property type="entry name" value="Concanavalin A-like lectins/glucanases"/>
    <property type="match status" value="1"/>
</dbReference>
<evidence type="ECO:0000259" key="1">
    <source>
        <dbReference type="PROSITE" id="PS50188"/>
    </source>
</evidence>
<dbReference type="InterPro" id="IPR003877">
    <property type="entry name" value="SPRY_dom"/>
</dbReference>
<dbReference type="EMBL" id="VXAK01023837">
    <property type="protein sequence ID" value="NXK27366.1"/>
    <property type="molecule type" value="Genomic_DNA"/>
</dbReference>